<dbReference type="InterPro" id="IPR003646">
    <property type="entry name" value="SH3-like_bac-type"/>
</dbReference>
<evidence type="ECO:0000313" key="4">
    <source>
        <dbReference type="Proteomes" id="UP000186221"/>
    </source>
</evidence>
<dbReference type="Pfam" id="PF08239">
    <property type="entry name" value="SH3_3"/>
    <property type="match status" value="1"/>
</dbReference>
<dbReference type="EMBL" id="FTOG01000009">
    <property type="protein sequence ID" value="SIT07071.1"/>
    <property type="molecule type" value="Genomic_DNA"/>
</dbReference>
<organism evidence="3 4">
    <name type="scientific">Rhodobacter aestuarii</name>
    <dbReference type="NCBI Taxonomy" id="453582"/>
    <lineage>
        <taxon>Bacteria</taxon>
        <taxon>Pseudomonadati</taxon>
        <taxon>Pseudomonadota</taxon>
        <taxon>Alphaproteobacteria</taxon>
        <taxon>Rhodobacterales</taxon>
        <taxon>Rhodobacter group</taxon>
        <taxon>Rhodobacter</taxon>
    </lineage>
</organism>
<dbReference type="Gene3D" id="2.30.30.40">
    <property type="entry name" value="SH3 Domains"/>
    <property type="match status" value="1"/>
</dbReference>
<dbReference type="Proteomes" id="UP000186221">
    <property type="component" value="Unassembled WGS sequence"/>
</dbReference>
<dbReference type="OrthoDB" id="9810773at2"/>
<gene>
    <name evidence="3" type="ORF">SAMN05421580_109148</name>
</gene>
<name>A0A1N7P919_9RHOB</name>
<evidence type="ECO:0000259" key="2">
    <source>
        <dbReference type="Pfam" id="PF08239"/>
    </source>
</evidence>
<dbReference type="RefSeq" id="WP_076485658.1">
    <property type="nucleotide sequence ID" value="NZ_FTOG01000009.1"/>
</dbReference>
<reference evidence="4" key="1">
    <citation type="submission" date="2017-01" db="EMBL/GenBank/DDBJ databases">
        <authorList>
            <person name="Varghese N."/>
            <person name="Submissions S."/>
        </authorList>
    </citation>
    <scope>NUCLEOTIDE SEQUENCE [LARGE SCALE GENOMIC DNA]</scope>
    <source>
        <strain evidence="4">DSM 19945</strain>
    </source>
</reference>
<protein>
    <submittedName>
        <fullName evidence="3">SH3 domain-containing protein</fullName>
    </submittedName>
</protein>
<feature type="domain" description="SH3b" evidence="2">
    <location>
        <begin position="40"/>
        <end position="86"/>
    </location>
</feature>
<evidence type="ECO:0000313" key="3">
    <source>
        <dbReference type="EMBL" id="SIT07071.1"/>
    </source>
</evidence>
<feature type="signal peptide" evidence="1">
    <location>
        <begin position="1"/>
        <end position="26"/>
    </location>
</feature>
<dbReference type="AlphaFoldDB" id="A0A1N7P919"/>
<sequence length="225" mass="24613">MLAVPKPLGFALAACLAVTLSTPAFSQAVGDYGFAIPEKDVLDIRSGPGREATVVGAIARGDVVQLLELRKDWAWVQSSAGASGWVYLPLIAFDFDDILVEEGSCEVVVAWRHTLEGAKQVIESITDTQFTSVFRTEEDKYDISVTNLPVEDAETVMAQWKAEDRIPPTAFCTTGMQDIRTADFVEDMDWRSAPLPEGIELGDPADWQGRVLVEAYEEVDTLGEP</sequence>
<keyword evidence="4" id="KW-1185">Reference proteome</keyword>
<keyword evidence="1" id="KW-0732">Signal</keyword>
<accession>A0A1N7P919</accession>
<evidence type="ECO:0000256" key="1">
    <source>
        <dbReference type="SAM" id="SignalP"/>
    </source>
</evidence>
<dbReference type="STRING" id="453582.SAMN05421580_109148"/>
<feature type="chain" id="PRO_5009943789" evidence="1">
    <location>
        <begin position="27"/>
        <end position="225"/>
    </location>
</feature>
<proteinExistence type="predicted"/>